<accession>A0AAU7VYQ9</accession>
<sequence>MTTSENYHHVNLTIEQGELHRSLTCTAPEDAPCRRRPPEPEERESWTAEEATVPGADCWAVEWVEAVGIRDAIIATVDDQVLASVPVEISFEEGVGIAPIAAAIVEDVR</sequence>
<dbReference type="AlphaFoldDB" id="A0AAU7VYQ9"/>
<proteinExistence type="predicted"/>
<evidence type="ECO:0000313" key="2">
    <source>
        <dbReference type="EMBL" id="XBX78680.1"/>
    </source>
</evidence>
<name>A0AAU7VYQ9_9MICO</name>
<feature type="region of interest" description="Disordered" evidence="1">
    <location>
        <begin position="27"/>
        <end position="51"/>
    </location>
</feature>
<protein>
    <submittedName>
        <fullName evidence="2">Uncharacterized protein</fullName>
    </submittedName>
</protein>
<gene>
    <name evidence="2" type="ORF">ABS642_00905</name>
</gene>
<dbReference type="RefSeq" id="WP_350351906.1">
    <property type="nucleotide sequence ID" value="NZ_CP158357.1"/>
</dbReference>
<organism evidence="2">
    <name type="scientific">Microbacterium sp. A8/3-1</name>
    <dbReference type="NCBI Taxonomy" id="3160749"/>
    <lineage>
        <taxon>Bacteria</taxon>
        <taxon>Bacillati</taxon>
        <taxon>Actinomycetota</taxon>
        <taxon>Actinomycetes</taxon>
        <taxon>Micrococcales</taxon>
        <taxon>Microbacteriaceae</taxon>
        <taxon>Microbacterium</taxon>
    </lineage>
</organism>
<reference evidence="2" key="1">
    <citation type="submission" date="2024-06" db="EMBL/GenBank/DDBJ databases">
        <title>Draft genome sequence of Microbacterium sp. strain A8/3-1, isolated from Oxytropis tragacanthoides Fisch. ex DC. Root nodules in the Altai region of Russia.</title>
        <authorList>
            <person name="Sazanova A."/>
            <person name="Guro P."/>
            <person name="Kuznetsova I."/>
            <person name="Belimov A."/>
            <person name="Safronova V."/>
        </authorList>
    </citation>
    <scope>NUCLEOTIDE SEQUENCE</scope>
    <source>
        <strain evidence="2">A8/3-1</strain>
    </source>
</reference>
<dbReference type="EMBL" id="CP158357">
    <property type="protein sequence ID" value="XBX78680.1"/>
    <property type="molecule type" value="Genomic_DNA"/>
</dbReference>
<evidence type="ECO:0000256" key="1">
    <source>
        <dbReference type="SAM" id="MobiDB-lite"/>
    </source>
</evidence>
<feature type="compositionally biased region" description="Basic and acidic residues" evidence="1">
    <location>
        <begin position="31"/>
        <end position="46"/>
    </location>
</feature>